<dbReference type="InterPro" id="IPR001054">
    <property type="entry name" value="A/G_cyclase"/>
</dbReference>
<sequence length="1180" mass="126542">MTDCASCGATGHAEGARFCQECGARLGELCGTCGASLTASARFCPECGSRRGTEPTEAPERSPGPVASRRVTSVLFGDLVGFTSLSENRDQEDVRELLSSYFEECSRIVGRYGGTVEKFIGDAVMAVWGVPTAHEDDAERAVRAGLELVTAVGAMGADLGVPDLAMRVGIVTGEVAVTVGATQQGMVAGDAVNTAARVQTAATPGQVWVDETTRLLTTSAISYVDVGSHAMKGKADPVPLWAVRAVVANVGGAQRADGLEAPLVGRDRELRLVKELFHAAEETGRPSMLVVAGEAGVGKTRLGWEFEKYTDGVNTSVKWHSGRCLSYGEGVAYYALAEAIRGRLRLLAQPDDPEDDAAEEDDLARLLGLGLDRYVPHPDERAWLGPRVGALLGVGALGGFPREDLYAAWTTFLERVGEGVPVALVVEDAQHADDGLIAFLEHLLSAASFGCFVMLLARPTLLDEHPGLATNRRVTVLHLEALTDQSSGRLLDGLVAGLPDDVRAGLVARAEGIPLYAVETVRSLIDRDLVVPRGGQYVLVDPSLDLDQIGAPPSLQALIAARLDALPPGVRRVLDVGSVLGTSFPREHLALLRDDDVDLDAAVAELTRLQLIGQEANRFSAEHGQLRFVQGAVRQVAYGMLSRRDRRSMHLQVAELLEGDAEQADEVAAVIAQHYLDAADALPDTDDATTWAARAVGHLERAAERATALGSPREAAAHLRTAVARVDDRLVAARLQRSLAEALLRTGDFVGAADTAEASAANYEEMGQPLEAVRSSATRATALADRGVLNRAEEVAAEGLAMLEQLGETDPSLRLLFVRLYLSVALRRGDTDEWGRLTEEEGRLAELTGDPLAILRSLGNRAVYYMTVGQRTLALIIFDAATKIAKEGHFLREQCINLLNAAVAWTAEDLDKATMLAREGADVGRTSGNVPVHANALANLGVALLGRGDWDEALAVLRHDDLVRLIGFGVYPAMIERRIDWARDRSGGDVSPGEWEVEDAVVKAMSDLETAYATWEQDPAEASRLALRGARAAHEALALTDDFLLIWQGATDLVWSLDDLATLDELLLLVESTRTHVRPAGVRAVHGRMRALRDAAAGAADPVVERQLRQAIEAARAWKSPPTVARCQESLGAWLAARGRDDEANPLFAEARTEYQRLGATRWLRDLDAAEASLSQRVRG</sequence>
<dbReference type="PANTHER" id="PTHR16305:SF28">
    <property type="entry name" value="GUANYLATE CYCLASE DOMAIN-CONTAINING PROTEIN"/>
    <property type="match status" value="1"/>
</dbReference>
<keyword evidence="1" id="KW-0547">Nucleotide-binding</keyword>
<organism evidence="4 5">
    <name type="scientific">Nocardioides bigeumensis</name>
    <dbReference type="NCBI Taxonomy" id="433657"/>
    <lineage>
        <taxon>Bacteria</taxon>
        <taxon>Bacillati</taxon>
        <taxon>Actinomycetota</taxon>
        <taxon>Actinomycetes</taxon>
        <taxon>Propionibacteriales</taxon>
        <taxon>Nocardioidaceae</taxon>
        <taxon>Nocardioides</taxon>
    </lineage>
</organism>
<evidence type="ECO:0000256" key="2">
    <source>
        <dbReference type="ARBA" id="ARBA00022840"/>
    </source>
</evidence>
<dbReference type="Gene3D" id="3.30.70.1230">
    <property type="entry name" value="Nucleotide cyclase"/>
    <property type="match status" value="1"/>
</dbReference>
<dbReference type="Pfam" id="PF00211">
    <property type="entry name" value="Guanylate_cyc"/>
    <property type="match status" value="1"/>
</dbReference>
<dbReference type="SUPFAM" id="SSF52540">
    <property type="entry name" value="P-loop containing nucleoside triphosphate hydrolases"/>
    <property type="match status" value="1"/>
</dbReference>
<dbReference type="InterPro" id="IPR011990">
    <property type="entry name" value="TPR-like_helical_dom_sf"/>
</dbReference>
<dbReference type="InterPro" id="IPR025874">
    <property type="entry name" value="DZR"/>
</dbReference>
<dbReference type="SUPFAM" id="SSF48452">
    <property type="entry name" value="TPR-like"/>
    <property type="match status" value="1"/>
</dbReference>
<dbReference type="Gene3D" id="1.25.40.10">
    <property type="entry name" value="Tetratricopeptide repeat domain"/>
    <property type="match status" value="1"/>
</dbReference>
<protein>
    <submittedName>
        <fullName evidence="4">Adenylate/guanylate cyclase domain-containing protein</fullName>
    </submittedName>
</protein>
<comment type="caution">
    <text evidence="4">The sequence shown here is derived from an EMBL/GenBank/DDBJ whole genome shotgun (WGS) entry which is preliminary data.</text>
</comment>
<dbReference type="Pfam" id="PF12773">
    <property type="entry name" value="DZR"/>
    <property type="match status" value="1"/>
</dbReference>
<dbReference type="InterPro" id="IPR027417">
    <property type="entry name" value="P-loop_NTPase"/>
</dbReference>
<dbReference type="EMBL" id="BAAAQQ010000011">
    <property type="protein sequence ID" value="GAA2124159.1"/>
    <property type="molecule type" value="Genomic_DNA"/>
</dbReference>
<dbReference type="InterPro" id="IPR041664">
    <property type="entry name" value="AAA_16"/>
</dbReference>
<dbReference type="PROSITE" id="PS50125">
    <property type="entry name" value="GUANYLATE_CYCLASE_2"/>
    <property type="match status" value="1"/>
</dbReference>
<dbReference type="RefSeq" id="WP_344303617.1">
    <property type="nucleotide sequence ID" value="NZ_BAAAQQ010000011.1"/>
</dbReference>
<evidence type="ECO:0000256" key="1">
    <source>
        <dbReference type="ARBA" id="ARBA00022741"/>
    </source>
</evidence>
<evidence type="ECO:0000313" key="5">
    <source>
        <dbReference type="Proteomes" id="UP001500575"/>
    </source>
</evidence>
<dbReference type="Pfam" id="PF13191">
    <property type="entry name" value="AAA_16"/>
    <property type="match status" value="1"/>
</dbReference>
<name>A0ABN2YBC8_9ACTN</name>
<keyword evidence="2" id="KW-0067">ATP-binding</keyword>
<dbReference type="CDD" id="cd07302">
    <property type="entry name" value="CHD"/>
    <property type="match status" value="1"/>
</dbReference>
<reference evidence="4 5" key="1">
    <citation type="journal article" date="2019" name="Int. J. Syst. Evol. Microbiol.">
        <title>The Global Catalogue of Microorganisms (GCM) 10K type strain sequencing project: providing services to taxonomists for standard genome sequencing and annotation.</title>
        <authorList>
            <consortium name="The Broad Institute Genomics Platform"/>
            <consortium name="The Broad Institute Genome Sequencing Center for Infectious Disease"/>
            <person name="Wu L."/>
            <person name="Ma J."/>
        </authorList>
    </citation>
    <scope>NUCLEOTIDE SEQUENCE [LARGE SCALE GENOMIC DNA]</scope>
    <source>
        <strain evidence="4 5">JCM 16021</strain>
    </source>
</reference>
<proteinExistence type="predicted"/>
<gene>
    <name evidence="4" type="ORF">GCM10009843_20580</name>
</gene>
<keyword evidence="5" id="KW-1185">Reference proteome</keyword>
<evidence type="ECO:0000313" key="4">
    <source>
        <dbReference type="EMBL" id="GAA2124159.1"/>
    </source>
</evidence>
<dbReference type="PANTHER" id="PTHR16305">
    <property type="entry name" value="TESTICULAR SOLUBLE ADENYLYL CYCLASE"/>
    <property type="match status" value="1"/>
</dbReference>
<dbReference type="Proteomes" id="UP001500575">
    <property type="component" value="Unassembled WGS sequence"/>
</dbReference>
<evidence type="ECO:0000259" key="3">
    <source>
        <dbReference type="PROSITE" id="PS50125"/>
    </source>
</evidence>
<dbReference type="SMART" id="SM00044">
    <property type="entry name" value="CYCc"/>
    <property type="match status" value="1"/>
</dbReference>
<feature type="domain" description="Guanylate cyclase" evidence="3">
    <location>
        <begin position="73"/>
        <end position="199"/>
    </location>
</feature>
<accession>A0ABN2YBC8</accession>
<dbReference type="SUPFAM" id="SSF55073">
    <property type="entry name" value="Nucleotide cyclase"/>
    <property type="match status" value="1"/>
</dbReference>
<dbReference type="InterPro" id="IPR029787">
    <property type="entry name" value="Nucleotide_cyclase"/>
</dbReference>